<keyword evidence="2" id="KW-1185">Reference proteome</keyword>
<dbReference type="Proteomes" id="UP001055072">
    <property type="component" value="Unassembled WGS sequence"/>
</dbReference>
<accession>A0ACB8TS46</accession>
<proteinExistence type="predicted"/>
<reference evidence="1" key="1">
    <citation type="journal article" date="2021" name="Environ. Microbiol.">
        <title>Gene family expansions and transcriptome signatures uncover fungal adaptations to wood decay.</title>
        <authorList>
            <person name="Hage H."/>
            <person name="Miyauchi S."/>
            <person name="Viragh M."/>
            <person name="Drula E."/>
            <person name="Min B."/>
            <person name="Chaduli D."/>
            <person name="Navarro D."/>
            <person name="Favel A."/>
            <person name="Norest M."/>
            <person name="Lesage-Meessen L."/>
            <person name="Balint B."/>
            <person name="Merenyi Z."/>
            <person name="de Eugenio L."/>
            <person name="Morin E."/>
            <person name="Martinez A.T."/>
            <person name="Baldrian P."/>
            <person name="Stursova M."/>
            <person name="Martinez M.J."/>
            <person name="Novotny C."/>
            <person name="Magnuson J.K."/>
            <person name="Spatafora J.W."/>
            <person name="Maurice S."/>
            <person name="Pangilinan J."/>
            <person name="Andreopoulos W."/>
            <person name="LaButti K."/>
            <person name="Hundley H."/>
            <person name="Na H."/>
            <person name="Kuo A."/>
            <person name="Barry K."/>
            <person name="Lipzen A."/>
            <person name="Henrissat B."/>
            <person name="Riley R."/>
            <person name="Ahrendt S."/>
            <person name="Nagy L.G."/>
            <person name="Grigoriev I.V."/>
            <person name="Martin F."/>
            <person name="Rosso M.N."/>
        </authorList>
    </citation>
    <scope>NUCLEOTIDE SEQUENCE</scope>
    <source>
        <strain evidence="1">CBS 384.51</strain>
    </source>
</reference>
<evidence type="ECO:0000313" key="2">
    <source>
        <dbReference type="Proteomes" id="UP001055072"/>
    </source>
</evidence>
<gene>
    <name evidence="1" type="ORF">BDY19DRAFT_969281</name>
</gene>
<name>A0ACB8TS46_9APHY</name>
<comment type="caution">
    <text evidence="1">The sequence shown here is derived from an EMBL/GenBank/DDBJ whole genome shotgun (WGS) entry which is preliminary data.</text>
</comment>
<evidence type="ECO:0000313" key="1">
    <source>
        <dbReference type="EMBL" id="KAI0084810.1"/>
    </source>
</evidence>
<sequence length="676" mass="76374">MQAREAQFELKNGKRHHPYSAKEVPYPLYYEQSVIDYGIWEVMWMKSVTKDMTWHPLEAVPQKVLDLGCGSGNWILECARQWKDTHFVGLDIVPIQPDLYQLGTSQMASRITWVQANFLERLPFQDEEFDYICARRIARGVPEDKWDGLLEEITRLLRPGGSFELIEEELCFPGKLVYPQPEALVDLDVAISPLPSSDHWMSDPFSSSDSLSPPTSSSSSSHYPPVAYPQAQWPLTRTSSGTSLSPGTSNSPPLTQIVTSHLSLSSRTLSKSPLHRMTLPPTMEEDEHSLHPGSDCAPELREPIDPRDHSLLEFIYNEVHTSRFINLEPLALLQNTFSLYFEDSCIHPPIILTFPPRLNSTSTSLPNTTSEKLDKGTHLDEETNVVSLLASSNPYVLIDDDRFNPFFGKPRSLAPEDSITSIYERFWNGDNDPSRTGSDDDNILGRRRRVLREGHTSRCRKPLEGIDFRLESLNMLLALRVQEVVGCAEEMWSWVAHYQNTQYNSPAVGAGSLWAKEKPYHQTLVQMNRLDFDEIVMRFQLDMQEQIGMGKVVQDRLGWKEVSTARTQAQKEFDMLSAEWIIHKKSLKQKPTSTVTSTMSTPRLDSLSLTDESEGHERLNNVAAPFLSANGKMHPSTDGHGADRSAVPLSSLEPWQRISRKMIVAVGWKAGGKNGP</sequence>
<protein>
    <submittedName>
        <fullName evidence="1">Uncharacterized protein</fullName>
    </submittedName>
</protein>
<dbReference type="EMBL" id="MU274938">
    <property type="protein sequence ID" value="KAI0084810.1"/>
    <property type="molecule type" value="Genomic_DNA"/>
</dbReference>
<organism evidence="1 2">
    <name type="scientific">Irpex rosettiformis</name>
    <dbReference type="NCBI Taxonomy" id="378272"/>
    <lineage>
        <taxon>Eukaryota</taxon>
        <taxon>Fungi</taxon>
        <taxon>Dikarya</taxon>
        <taxon>Basidiomycota</taxon>
        <taxon>Agaricomycotina</taxon>
        <taxon>Agaricomycetes</taxon>
        <taxon>Polyporales</taxon>
        <taxon>Irpicaceae</taxon>
        <taxon>Irpex</taxon>
    </lineage>
</organism>